<evidence type="ECO:0000256" key="1">
    <source>
        <dbReference type="SAM" id="MobiDB-lite"/>
    </source>
</evidence>
<dbReference type="OrthoDB" id="6237341at2"/>
<protein>
    <submittedName>
        <fullName evidence="3">Type II secretion system protein H</fullName>
    </submittedName>
</protein>
<comment type="caution">
    <text evidence="3">The sequence shown here is derived from an EMBL/GenBank/DDBJ whole genome shotgun (WGS) entry which is preliminary data.</text>
</comment>
<reference evidence="3 4" key="1">
    <citation type="submission" date="2018-05" db="EMBL/GenBank/DDBJ databases">
        <title>Freshwater and sediment microbial communities from various areas in North America, analyzing microbe dynamics in response to fracking.</title>
        <authorList>
            <person name="Lamendella R."/>
        </authorList>
    </citation>
    <scope>NUCLEOTIDE SEQUENCE [LARGE SCALE GENOMIC DNA]</scope>
    <source>
        <strain evidence="3 4">125B1</strain>
    </source>
</reference>
<keyword evidence="2" id="KW-0472">Membrane</keyword>
<dbReference type="Pfam" id="PF07963">
    <property type="entry name" value="N_methyl"/>
    <property type="match status" value="1"/>
</dbReference>
<feature type="compositionally biased region" description="Polar residues" evidence="1">
    <location>
        <begin position="142"/>
        <end position="157"/>
    </location>
</feature>
<evidence type="ECO:0000256" key="2">
    <source>
        <dbReference type="SAM" id="Phobius"/>
    </source>
</evidence>
<organism evidence="3 4">
    <name type="scientific">Pseudidiomarina maritima</name>
    <dbReference type="NCBI Taxonomy" id="519453"/>
    <lineage>
        <taxon>Bacteria</taxon>
        <taxon>Pseudomonadati</taxon>
        <taxon>Pseudomonadota</taxon>
        <taxon>Gammaproteobacteria</taxon>
        <taxon>Alteromonadales</taxon>
        <taxon>Idiomarinaceae</taxon>
        <taxon>Pseudidiomarina</taxon>
    </lineage>
</organism>
<dbReference type="EMBL" id="QGTT01000015">
    <property type="protein sequence ID" value="PWW10359.1"/>
    <property type="molecule type" value="Genomic_DNA"/>
</dbReference>
<gene>
    <name evidence="3" type="ORF">DET45_11536</name>
</gene>
<dbReference type="RefSeq" id="WP_110076525.1">
    <property type="nucleotide sequence ID" value="NZ_QGTT01000015.1"/>
</dbReference>
<feature type="transmembrane region" description="Helical" evidence="2">
    <location>
        <begin position="12"/>
        <end position="32"/>
    </location>
</feature>
<evidence type="ECO:0000313" key="3">
    <source>
        <dbReference type="EMBL" id="PWW10359.1"/>
    </source>
</evidence>
<keyword evidence="2" id="KW-1133">Transmembrane helix</keyword>
<sequence>MGMQRRRGFTLIEVMVTLAVIAMLALTVSFVVPDRRDTSVEDQARMLYQRLNYARDYALVRHAILGLRIDDGISYRFVQYRDGIWQNINERGLRPHQLDQQLSMQISSTELALLEQEDIDLVDIFGVEDDAFASSSTSTASGDRNSSNGSARGNVLQSGDDEAGRGARASRKSEPMPQLMIFGSGEMQPFELVLQDDFALRAGTAWRIHSSDGLALSLERVRDD</sequence>
<dbReference type="Gene3D" id="3.55.40.10">
    <property type="entry name" value="minor pseudopilin epsh domain"/>
    <property type="match status" value="1"/>
</dbReference>
<dbReference type="PROSITE" id="PS00409">
    <property type="entry name" value="PROKAR_NTER_METHYL"/>
    <property type="match status" value="1"/>
</dbReference>
<proteinExistence type="predicted"/>
<evidence type="ECO:0000313" key="4">
    <source>
        <dbReference type="Proteomes" id="UP000246964"/>
    </source>
</evidence>
<dbReference type="InterPro" id="IPR045584">
    <property type="entry name" value="Pilin-like"/>
</dbReference>
<dbReference type="Proteomes" id="UP000246964">
    <property type="component" value="Unassembled WGS sequence"/>
</dbReference>
<dbReference type="NCBIfam" id="TIGR02532">
    <property type="entry name" value="IV_pilin_GFxxxE"/>
    <property type="match status" value="1"/>
</dbReference>
<dbReference type="AlphaFoldDB" id="A0A317Q3A8"/>
<dbReference type="SUPFAM" id="SSF54523">
    <property type="entry name" value="Pili subunits"/>
    <property type="match status" value="1"/>
</dbReference>
<accession>A0A317Q3A8</accession>
<keyword evidence="2" id="KW-0812">Transmembrane</keyword>
<keyword evidence="4" id="KW-1185">Reference proteome</keyword>
<feature type="region of interest" description="Disordered" evidence="1">
    <location>
        <begin position="135"/>
        <end position="176"/>
    </location>
</feature>
<name>A0A317Q3A8_9GAMM</name>
<dbReference type="InterPro" id="IPR012902">
    <property type="entry name" value="N_methyl_site"/>
</dbReference>